<gene>
    <name evidence="1" type="ORF">BJ138DRAFT_1119386</name>
</gene>
<reference evidence="1" key="1">
    <citation type="journal article" date="2021" name="New Phytol.">
        <title>Evolutionary innovations through gain and loss of genes in the ectomycorrhizal Boletales.</title>
        <authorList>
            <person name="Wu G."/>
            <person name="Miyauchi S."/>
            <person name="Morin E."/>
            <person name="Kuo A."/>
            <person name="Drula E."/>
            <person name="Varga T."/>
            <person name="Kohler A."/>
            <person name="Feng B."/>
            <person name="Cao Y."/>
            <person name="Lipzen A."/>
            <person name="Daum C."/>
            <person name="Hundley H."/>
            <person name="Pangilinan J."/>
            <person name="Johnson J."/>
            <person name="Barry K."/>
            <person name="LaButti K."/>
            <person name="Ng V."/>
            <person name="Ahrendt S."/>
            <person name="Min B."/>
            <person name="Choi I.G."/>
            <person name="Park H."/>
            <person name="Plett J.M."/>
            <person name="Magnuson J."/>
            <person name="Spatafora J.W."/>
            <person name="Nagy L.G."/>
            <person name="Henrissat B."/>
            <person name="Grigoriev I.V."/>
            <person name="Yang Z.L."/>
            <person name="Xu J."/>
            <person name="Martin F.M."/>
        </authorList>
    </citation>
    <scope>NUCLEOTIDE SEQUENCE</scope>
    <source>
        <strain evidence="1">ATCC 28755</strain>
    </source>
</reference>
<protein>
    <submittedName>
        <fullName evidence="1">Uncharacterized protein</fullName>
    </submittedName>
</protein>
<accession>A0ACB7ZUD3</accession>
<evidence type="ECO:0000313" key="2">
    <source>
        <dbReference type="Proteomes" id="UP000790377"/>
    </source>
</evidence>
<proteinExistence type="predicted"/>
<comment type="caution">
    <text evidence="1">The sequence shown here is derived from an EMBL/GenBank/DDBJ whole genome shotgun (WGS) entry which is preliminary data.</text>
</comment>
<sequence length="255" mass="28257">MATNVIGTQSVVTQHATSEKIDSAPPEGNQNPVMGKKALKKAKKDQGKDPKAQEARDLKVADNNAQETCQTIETVSSMEKNHDAEANQMEGTATERTPEASGEANENVGNKGKEKEKTMTFASPNVSSTRVYAEPQETRETIPNVREAGEQALGYIHMNVKKWRERANAFPPQYNHGVNPYAGKAICLEEMVWVMSEAINDLDRQHELPDTDDESDPIPTNEEGMEDLYANHPRRRTDDGIGSERNCKGSVYPEE</sequence>
<evidence type="ECO:0000313" key="1">
    <source>
        <dbReference type="EMBL" id="KAH7904469.1"/>
    </source>
</evidence>
<name>A0ACB7ZUD3_9AGAM</name>
<dbReference type="Proteomes" id="UP000790377">
    <property type="component" value="Unassembled WGS sequence"/>
</dbReference>
<organism evidence="1 2">
    <name type="scientific">Hygrophoropsis aurantiaca</name>
    <dbReference type="NCBI Taxonomy" id="72124"/>
    <lineage>
        <taxon>Eukaryota</taxon>
        <taxon>Fungi</taxon>
        <taxon>Dikarya</taxon>
        <taxon>Basidiomycota</taxon>
        <taxon>Agaricomycotina</taxon>
        <taxon>Agaricomycetes</taxon>
        <taxon>Agaricomycetidae</taxon>
        <taxon>Boletales</taxon>
        <taxon>Coniophorineae</taxon>
        <taxon>Hygrophoropsidaceae</taxon>
        <taxon>Hygrophoropsis</taxon>
    </lineage>
</organism>
<keyword evidence="2" id="KW-1185">Reference proteome</keyword>
<dbReference type="EMBL" id="MU268465">
    <property type="protein sequence ID" value="KAH7904469.1"/>
    <property type="molecule type" value="Genomic_DNA"/>
</dbReference>